<keyword evidence="2" id="KW-1185">Reference proteome</keyword>
<protein>
    <submittedName>
        <fullName evidence="1">Trafficking protein particle complex II-specific subunit 120</fullName>
    </submittedName>
</protein>
<name>A0ACA9Y1H5_9ASCO</name>
<evidence type="ECO:0000313" key="2">
    <source>
        <dbReference type="Proteomes" id="UP001152531"/>
    </source>
</evidence>
<sequence length="1339" mass="153986">MDRYNYISPGRVKVLVVPINGCDEQQFQCYYKQVSSCNEVRLLDITPMTELKHFNPQTSPNGRIIYEYDMVVPDNESIFLHDFEPFRKTFIVIGLGKYNDKSLDQYQQMNNDLKKEFPSTIIQNCVFFDTPIEKVEEFNPKTDHSMKSCLFLNESISLESLICDVSRNFLFHLDDYVSSYSNITLRSPVSITDSQLLSKTISKAQKRLSSGSSLKVSFNSNNQLSPAELKGNTQVRHNGRQSKLLASFYLLSGKYVEAMNNFADALLYLKKSEDYMWLGSALEGMGVAIVLMNYTGISYQLPNAILASVLHLSKSKIRDMSIDNTVNKRLSNDNLSTNGRLSYNGNGSKILSPRTSSSSGVSFNLPIGAAPDLNGIAVPELVKQLQDKSNTYFQLSANDFENTVPDLVYIESILRYLHFMIHVFKNGSNINNNFFETLVKNSPPTPDTITNPWYNKNNILNELDKIFSLQLIDLNLIDQCRIYSRLSLIYNDLNMFRKKAFMLRTLIVAILPQLSNQPNESSDSIVTQITNTFDISTIKSIIIDLFNIYQINKQPELKSDDSYENTSSNWNSMQLSLIKLSIKVFENLKDHETLASIFCLSLTRYLHCLPIDDEYKIREKMIGTVRDFGTKIPYPDPYLLRGFKLINNKAQDELIPFSEFQGTEIGEATPLQTPNPANPSFVFDPFNKPTPKSIEKDKLIIKNEIYQLRVLLQNPYSFEIEVNDIDIVSNSKTQVIRSGVRNMFHNVNKSQSKVSLNNPKLRSEKPSSPLVNDFQSNQLIIPPKSIETFIVPFKPLVPGNLIIEGCKIKIGACEERFFPIISEEYNEKLIKLKDYQKFENPKLGDGFEIQDPLQTIVDNLRDNKVLHRVDCTTMELNVLDPQPTLSLLNLSATNGWLMLLEGEKHEFSIDLINQSNQPINYLSFSFWDSTIQNLTKKLSNSSIGVNINAFEMYELEWYLYKYKTFKILNKQEINEKYKPIKANGEIEIKYEITGKKNMTDSKMILEYGNKLNDLTKCFVKNIEIPLKVTVVPSIEMVNLDIMPLFLSSLNGLIKSQSNANLTNLKEFIDNLDQNISDYCLILLDMRNSWKETLQVDIEFDKFQVKESIKANTVSRFLIPMKRVSVKDHDFTKIIPSIRNKQFIKDYSITESEDMEMRQSFWLRNLILDKVQGHWKFHEREGIIDFRNIRLNTKMVNYIIYPKIKILHEIWNEEDEMIKRTGSQFLLKTGEFYSFKTIITNFDSKPLDGVIRHLPFPIIDNNINNSILKEQSMDKKIVINGVLQSKLPQTIHPNESVDINLSFVILENGEFEWGSLLDVLEDDNSYKITAREPVYIVASA</sequence>
<gene>
    <name evidence="1" type="ORF">CLIB1444_01S06326</name>
</gene>
<comment type="caution">
    <text evidence="1">The sequence shown here is derived from an EMBL/GenBank/DDBJ whole genome shotgun (WGS) entry which is preliminary data.</text>
</comment>
<dbReference type="EMBL" id="CALSDN010000001">
    <property type="protein sequence ID" value="CAH6718420.1"/>
    <property type="molecule type" value="Genomic_DNA"/>
</dbReference>
<accession>A0ACA9Y1H5</accession>
<organism evidence="1 2">
    <name type="scientific">[Candida] jaroonii</name>
    <dbReference type="NCBI Taxonomy" id="467808"/>
    <lineage>
        <taxon>Eukaryota</taxon>
        <taxon>Fungi</taxon>
        <taxon>Dikarya</taxon>
        <taxon>Ascomycota</taxon>
        <taxon>Saccharomycotina</taxon>
        <taxon>Pichiomycetes</taxon>
        <taxon>Debaryomycetaceae</taxon>
        <taxon>Yamadazyma</taxon>
    </lineage>
</organism>
<evidence type="ECO:0000313" key="1">
    <source>
        <dbReference type="EMBL" id="CAH6718420.1"/>
    </source>
</evidence>
<reference evidence="1" key="1">
    <citation type="submission" date="2022-06" db="EMBL/GenBank/DDBJ databases">
        <authorList>
            <person name="Legras J.-L."/>
            <person name="Devillers H."/>
            <person name="Grondin C."/>
        </authorList>
    </citation>
    <scope>NUCLEOTIDE SEQUENCE</scope>
    <source>
        <strain evidence="1">CLIB 1444</strain>
    </source>
</reference>
<dbReference type="Proteomes" id="UP001152531">
    <property type="component" value="Unassembled WGS sequence"/>
</dbReference>
<proteinExistence type="predicted"/>